<evidence type="ECO:0000313" key="4">
    <source>
        <dbReference type="EMBL" id="ACU71375.1"/>
    </source>
</evidence>
<feature type="transmembrane region" description="Helical" evidence="2">
    <location>
        <begin position="86"/>
        <end position="106"/>
    </location>
</feature>
<dbReference type="InterPro" id="IPR026004">
    <property type="entry name" value="Septum_form"/>
</dbReference>
<keyword evidence="2" id="KW-1133">Transmembrane helix</keyword>
<dbReference type="KEGG" id="cai:Caci_2457"/>
<dbReference type="HOGENOM" id="CLU_1140958_0_0_11"/>
<evidence type="ECO:0000256" key="1">
    <source>
        <dbReference type="SAM" id="MobiDB-lite"/>
    </source>
</evidence>
<keyword evidence="5" id="KW-1185">Reference proteome</keyword>
<dbReference type="EMBL" id="CP001700">
    <property type="protein sequence ID" value="ACU71375.1"/>
    <property type="molecule type" value="Genomic_DNA"/>
</dbReference>
<protein>
    <recommendedName>
        <fullName evidence="3">Septum formation-related domain-containing protein</fullName>
    </recommendedName>
</protein>
<keyword evidence="2" id="KW-0472">Membrane</keyword>
<feature type="domain" description="Septum formation-related" evidence="3">
    <location>
        <begin position="108"/>
        <end position="228"/>
    </location>
</feature>
<proteinExistence type="predicted"/>
<dbReference type="InParanoid" id="C7PVY3"/>
<evidence type="ECO:0000259" key="3">
    <source>
        <dbReference type="Pfam" id="PF13845"/>
    </source>
</evidence>
<reference evidence="4 5" key="1">
    <citation type="journal article" date="2009" name="Stand. Genomic Sci.">
        <title>Complete genome sequence of Catenulispora acidiphila type strain (ID 139908).</title>
        <authorList>
            <person name="Copeland A."/>
            <person name="Lapidus A."/>
            <person name="Glavina Del Rio T."/>
            <person name="Nolan M."/>
            <person name="Lucas S."/>
            <person name="Chen F."/>
            <person name="Tice H."/>
            <person name="Cheng J.F."/>
            <person name="Bruce D."/>
            <person name="Goodwin L."/>
            <person name="Pitluck S."/>
            <person name="Mikhailova N."/>
            <person name="Pati A."/>
            <person name="Ivanova N."/>
            <person name="Mavromatis K."/>
            <person name="Chen A."/>
            <person name="Palaniappan K."/>
            <person name="Chain P."/>
            <person name="Land M."/>
            <person name="Hauser L."/>
            <person name="Chang Y.J."/>
            <person name="Jeffries C.D."/>
            <person name="Chertkov O."/>
            <person name="Brettin T."/>
            <person name="Detter J.C."/>
            <person name="Han C."/>
            <person name="Ali Z."/>
            <person name="Tindall B.J."/>
            <person name="Goker M."/>
            <person name="Bristow J."/>
            <person name="Eisen J.A."/>
            <person name="Markowitz V."/>
            <person name="Hugenholtz P."/>
            <person name="Kyrpides N.C."/>
            <person name="Klenk H.P."/>
        </authorList>
    </citation>
    <scope>NUCLEOTIDE SEQUENCE [LARGE SCALE GENOMIC DNA]</scope>
    <source>
        <strain evidence="5">DSM 44928 / JCM 14897 / NBRC 102108 / NRRL B-24433 / ID139908</strain>
    </source>
</reference>
<feature type="region of interest" description="Disordered" evidence="1">
    <location>
        <begin position="1"/>
        <end position="77"/>
    </location>
</feature>
<dbReference type="Pfam" id="PF13845">
    <property type="entry name" value="Septum_form"/>
    <property type="match status" value="1"/>
</dbReference>
<dbReference type="OrthoDB" id="3628931at2"/>
<keyword evidence="2" id="KW-0812">Transmembrane</keyword>
<dbReference type="STRING" id="479433.Caci_2457"/>
<evidence type="ECO:0000313" key="5">
    <source>
        <dbReference type="Proteomes" id="UP000000851"/>
    </source>
</evidence>
<feature type="compositionally biased region" description="Low complexity" evidence="1">
    <location>
        <begin position="29"/>
        <end position="60"/>
    </location>
</feature>
<dbReference type="Proteomes" id="UP000000851">
    <property type="component" value="Chromosome"/>
</dbReference>
<gene>
    <name evidence="4" type="ordered locus">Caci_2457</name>
</gene>
<name>C7PVY3_CATAD</name>
<accession>C7PVY3</accession>
<evidence type="ECO:0000256" key="2">
    <source>
        <dbReference type="SAM" id="Phobius"/>
    </source>
</evidence>
<organism evidence="4 5">
    <name type="scientific">Catenulispora acidiphila (strain DSM 44928 / JCM 14897 / NBRC 102108 / NRRL B-24433 / ID139908)</name>
    <dbReference type="NCBI Taxonomy" id="479433"/>
    <lineage>
        <taxon>Bacteria</taxon>
        <taxon>Bacillati</taxon>
        <taxon>Actinomycetota</taxon>
        <taxon>Actinomycetes</taxon>
        <taxon>Catenulisporales</taxon>
        <taxon>Catenulisporaceae</taxon>
        <taxon>Catenulispora</taxon>
    </lineage>
</organism>
<sequence>MTEPQSSQSPYQGISGPGGNYAPTQDQMPYAAQNPYGQQQPQYGQGAPQNPYAQAPQNPYGNGNGTSNAGFGYGPPPKRRRGQTLVYVRLGIFVVVLIAGGISWMVTNSHKSHRDATGTISKGGNLDAVSLRAGDCYERPADASVAFDSVKAIPCTQPHNAQAFYSFTYPGATSVAPTDDDLTANAQPLCENAAKTKVDQSKLPQSAEASMLFADGSTWSQGYHDITCVYENDADYTGSILAG</sequence>
<dbReference type="AlphaFoldDB" id="C7PVY3"/>
<feature type="compositionally biased region" description="Polar residues" evidence="1">
    <location>
        <begin position="1"/>
        <end position="12"/>
    </location>
</feature>